<evidence type="ECO:0000313" key="2">
    <source>
        <dbReference type="EMBL" id="DAF50366.1"/>
    </source>
</evidence>
<feature type="compositionally biased region" description="Polar residues" evidence="1">
    <location>
        <begin position="84"/>
        <end position="94"/>
    </location>
</feature>
<proteinExistence type="predicted"/>
<evidence type="ECO:0000256" key="1">
    <source>
        <dbReference type="SAM" id="MobiDB-lite"/>
    </source>
</evidence>
<organism evidence="2">
    <name type="scientific">Siphoviridae sp. ctBCr48</name>
    <dbReference type="NCBI Taxonomy" id="2827802"/>
    <lineage>
        <taxon>Viruses</taxon>
        <taxon>Duplodnaviria</taxon>
        <taxon>Heunggongvirae</taxon>
        <taxon>Uroviricota</taxon>
        <taxon>Caudoviricetes</taxon>
    </lineage>
</organism>
<accession>A0A8S5SHD2</accession>
<sequence>MVSIFNFNFLLGRINEWMDEHIHIQQQHHIHAQMHIHIHAHIHTHQHIHLQTHRQAQDAQIYQPIYSPIDKQNAQPKPCKRVSDPTTAHQFSPK</sequence>
<protein>
    <submittedName>
        <fullName evidence="2">Uncharacterized protein</fullName>
    </submittedName>
</protein>
<name>A0A8S5SHD2_9CAUD</name>
<reference evidence="2" key="1">
    <citation type="journal article" date="2021" name="Proc. Natl. Acad. Sci. U.S.A.">
        <title>A Catalog of Tens of Thousands of Viruses from Human Metagenomes Reveals Hidden Associations with Chronic Diseases.</title>
        <authorList>
            <person name="Tisza M.J."/>
            <person name="Buck C.B."/>
        </authorList>
    </citation>
    <scope>NUCLEOTIDE SEQUENCE</scope>
    <source>
        <strain evidence="2">CtBCr48</strain>
    </source>
</reference>
<dbReference type="EMBL" id="BK032595">
    <property type="protein sequence ID" value="DAF50366.1"/>
    <property type="molecule type" value="Genomic_DNA"/>
</dbReference>
<feature type="region of interest" description="Disordered" evidence="1">
    <location>
        <begin position="68"/>
        <end position="94"/>
    </location>
</feature>